<organism evidence="1 2">
    <name type="scientific">Cymbomonas tetramitiformis</name>
    <dbReference type="NCBI Taxonomy" id="36881"/>
    <lineage>
        <taxon>Eukaryota</taxon>
        <taxon>Viridiplantae</taxon>
        <taxon>Chlorophyta</taxon>
        <taxon>Pyramimonadophyceae</taxon>
        <taxon>Pyramimonadales</taxon>
        <taxon>Pyramimonadaceae</taxon>
        <taxon>Cymbomonas</taxon>
    </lineage>
</organism>
<accession>A0AAE0L9Q8</accession>
<protein>
    <submittedName>
        <fullName evidence="1">Uncharacterized protein</fullName>
    </submittedName>
</protein>
<sequence length="76" mass="8933">MSAFPFIHMALNDIDDFDEENGEVESAFMFSWTEQQKFIPSDETSECNEIRNALAEQEHNHYTAVRDNRSRGRWCS</sequence>
<evidence type="ECO:0000313" key="2">
    <source>
        <dbReference type="Proteomes" id="UP001190700"/>
    </source>
</evidence>
<name>A0AAE0L9Q8_9CHLO</name>
<proteinExistence type="predicted"/>
<dbReference type="Proteomes" id="UP001190700">
    <property type="component" value="Unassembled WGS sequence"/>
</dbReference>
<dbReference type="EMBL" id="LGRX02006146">
    <property type="protein sequence ID" value="KAK3277351.1"/>
    <property type="molecule type" value="Genomic_DNA"/>
</dbReference>
<keyword evidence="2" id="KW-1185">Reference proteome</keyword>
<gene>
    <name evidence="1" type="ORF">CYMTET_14641</name>
</gene>
<evidence type="ECO:0000313" key="1">
    <source>
        <dbReference type="EMBL" id="KAK3277351.1"/>
    </source>
</evidence>
<reference evidence="1 2" key="1">
    <citation type="journal article" date="2015" name="Genome Biol. Evol.">
        <title>Comparative Genomics of a Bacterivorous Green Alga Reveals Evolutionary Causalities and Consequences of Phago-Mixotrophic Mode of Nutrition.</title>
        <authorList>
            <person name="Burns J.A."/>
            <person name="Paasch A."/>
            <person name="Narechania A."/>
            <person name="Kim E."/>
        </authorList>
    </citation>
    <scope>NUCLEOTIDE SEQUENCE [LARGE SCALE GENOMIC DNA]</scope>
    <source>
        <strain evidence="1 2">PLY_AMNH</strain>
    </source>
</reference>
<comment type="caution">
    <text evidence="1">The sequence shown here is derived from an EMBL/GenBank/DDBJ whole genome shotgun (WGS) entry which is preliminary data.</text>
</comment>
<dbReference type="AlphaFoldDB" id="A0AAE0L9Q8"/>